<comment type="similarity">
    <text evidence="3">Belongs to the acetyltransferase family. RimJ subfamily.</text>
</comment>
<dbReference type="GO" id="GO:0016747">
    <property type="term" value="F:acyltransferase activity, transferring groups other than amino-acyl groups"/>
    <property type="evidence" value="ECO:0007669"/>
    <property type="project" value="InterPro"/>
</dbReference>
<evidence type="ECO:0000313" key="7">
    <source>
        <dbReference type="EMBL" id="KAF4669144.1"/>
    </source>
</evidence>
<dbReference type="AlphaFoldDB" id="A0A7J6MC90"/>
<dbReference type="Pfam" id="PF13302">
    <property type="entry name" value="Acetyltransf_3"/>
    <property type="match status" value="1"/>
</dbReference>
<dbReference type="InterPro" id="IPR016181">
    <property type="entry name" value="Acyl_CoA_acyltransferase"/>
</dbReference>
<comment type="caution">
    <text evidence="7">The sequence shown here is derived from an EMBL/GenBank/DDBJ whole genome shotgun (WGS) entry which is preliminary data.</text>
</comment>
<evidence type="ECO:0000256" key="3">
    <source>
        <dbReference type="ARBA" id="ARBA00038502"/>
    </source>
</evidence>
<evidence type="ECO:0000256" key="4">
    <source>
        <dbReference type="SAM" id="Coils"/>
    </source>
</evidence>
<keyword evidence="2" id="KW-0012">Acyltransferase</keyword>
<accession>A0A7J6MC90</accession>
<protein>
    <recommendedName>
        <fullName evidence="6">N-acetyltransferase domain-containing protein</fullName>
    </recommendedName>
</protein>
<feature type="compositionally biased region" description="Low complexity" evidence="5">
    <location>
        <begin position="90"/>
        <end position="102"/>
    </location>
</feature>
<keyword evidence="1" id="KW-0808">Transferase</keyword>
<dbReference type="Gene3D" id="3.40.630.30">
    <property type="match status" value="1"/>
</dbReference>
<evidence type="ECO:0000259" key="6">
    <source>
        <dbReference type="PROSITE" id="PS51186"/>
    </source>
</evidence>
<organism evidence="7 8">
    <name type="scientific">Perkinsus chesapeaki</name>
    <name type="common">Clam parasite</name>
    <name type="synonym">Perkinsus andrewsi</name>
    <dbReference type="NCBI Taxonomy" id="330153"/>
    <lineage>
        <taxon>Eukaryota</taxon>
        <taxon>Sar</taxon>
        <taxon>Alveolata</taxon>
        <taxon>Perkinsozoa</taxon>
        <taxon>Perkinsea</taxon>
        <taxon>Perkinsida</taxon>
        <taxon>Perkinsidae</taxon>
        <taxon>Perkinsus</taxon>
    </lineage>
</organism>
<evidence type="ECO:0000256" key="2">
    <source>
        <dbReference type="ARBA" id="ARBA00023315"/>
    </source>
</evidence>
<dbReference type="InterPro" id="IPR000182">
    <property type="entry name" value="GNAT_dom"/>
</dbReference>
<dbReference type="OrthoDB" id="472397at2759"/>
<name>A0A7J6MC90_PERCH</name>
<keyword evidence="4" id="KW-0175">Coiled coil</keyword>
<keyword evidence="8" id="KW-1185">Reference proteome</keyword>
<dbReference type="SUPFAM" id="SSF55729">
    <property type="entry name" value="Acyl-CoA N-acyltransferases (Nat)"/>
    <property type="match status" value="1"/>
</dbReference>
<sequence>MSDASKVHPVIQRLQGRWFGLPSGAEIIAHGAKVTFNGVPLLGRLTRHSDGKVTLLQWVSYPDKEDKPDELTWFVNTRNGPVMSTQWVRSLPEPKSAPSSPSKARRKSSSSLLTLPPPVGITKSVSNTNALTDTRRYCSGVTARLTACSPSSRWTLCAVDELGRDMIWLKEFIERILIAVGAAIAVEQLGHPWLSRNDSEFVLWHASTTVQRVGATGVGVDDHVSGPQVSGAIRRQIDGQVESAGILLCWKDDDFSCRRLRVRVERSGGKMSFVVHDYELSSRTLDAWQKGEAKLGNGFTLRVITPTQETAEAVHGAIQRNSFHLGRYLSGLVEDCRTVERTRWLLLRWHQDHIQGDGVHFGLFDRNDTFLGVVEIDRRPLRDEIVGVVEYWLTRDACGQGLAQRMFQEAMRYAVQMLGITSFHLDIHPDNKGSAATAIRCGAKQAKSRREPRGQGGRYAMASTQMFDVYKINAENTGVACGGIGGNRGAWMELWIETKVAKAKEALKDLKNSSLHLAGALTKSEEVFRNFGLNARDPRLSSAKDFMTQQRLIIEAQNELHNLRKRISKDQESIDQLETRGQRLTDQLRGVRERMQELKKG</sequence>
<dbReference type="Proteomes" id="UP000591131">
    <property type="component" value="Unassembled WGS sequence"/>
</dbReference>
<proteinExistence type="inferred from homology"/>
<reference evidence="7 8" key="1">
    <citation type="submission" date="2020-04" db="EMBL/GenBank/DDBJ databases">
        <title>Perkinsus chesapeaki whole genome sequence.</title>
        <authorList>
            <person name="Bogema D.R."/>
        </authorList>
    </citation>
    <scope>NUCLEOTIDE SEQUENCE [LARGE SCALE GENOMIC DNA]</scope>
    <source>
        <strain evidence="7">ATCC PRA-425</strain>
    </source>
</reference>
<feature type="domain" description="N-acetyltransferase" evidence="6">
    <location>
        <begin position="323"/>
        <end position="466"/>
    </location>
</feature>
<evidence type="ECO:0000256" key="1">
    <source>
        <dbReference type="ARBA" id="ARBA00022679"/>
    </source>
</evidence>
<evidence type="ECO:0000313" key="8">
    <source>
        <dbReference type="Proteomes" id="UP000591131"/>
    </source>
</evidence>
<dbReference type="PANTHER" id="PTHR43792">
    <property type="entry name" value="GNAT FAMILY, PUTATIVE (AFU_ORTHOLOGUE AFUA_3G00765)-RELATED-RELATED"/>
    <property type="match status" value="1"/>
</dbReference>
<dbReference type="InterPro" id="IPR051531">
    <property type="entry name" value="N-acetyltransferase"/>
</dbReference>
<feature type="region of interest" description="Disordered" evidence="5">
    <location>
        <begin position="89"/>
        <end position="117"/>
    </location>
</feature>
<feature type="coiled-coil region" evidence="4">
    <location>
        <begin position="546"/>
        <end position="594"/>
    </location>
</feature>
<evidence type="ECO:0000256" key="5">
    <source>
        <dbReference type="SAM" id="MobiDB-lite"/>
    </source>
</evidence>
<dbReference type="EMBL" id="JAAPAO010000177">
    <property type="protein sequence ID" value="KAF4669144.1"/>
    <property type="molecule type" value="Genomic_DNA"/>
</dbReference>
<gene>
    <name evidence="7" type="ORF">FOL47_002707</name>
</gene>
<dbReference type="PANTHER" id="PTHR43792:SF8">
    <property type="entry name" value="[RIBOSOMAL PROTEIN US5]-ALANINE N-ACETYLTRANSFERASE"/>
    <property type="match status" value="1"/>
</dbReference>
<dbReference type="PROSITE" id="PS51186">
    <property type="entry name" value="GNAT"/>
    <property type="match status" value="1"/>
</dbReference>
<feature type="non-terminal residue" evidence="7">
    <location>
        <position position="601"/>
    </location>
</feature>